<protein>
    <submittedName>
        <fullName evidence="2">Transcription factor 4 isoform X1</fullName>
    </submittedName>
</protein>
<proteinExistence type="predicted"/>
<dbReference type="Proteomes" id="UP001279410">
    <property type="component" value="Unassembled WGS sequence"/>
</dbReference>
<evidence type="ECO:0000313" key="3">
    <source>
        <dbReference type="Proteomes" id="UP001279410"/>
    </source>
</evidence>
<keyword evidence="3" id="KW-1185">Reference proteome</keyword>
<evidence type="ECO:0000256" key="1">
    <source>
        <dbReference type="SAM" id="MobiDB-lite"/>
    </source>
</evidence>
<feature type="compositionally biased region" description="Basic and acidic residues" evidence="1">
    <location>
        <begin position="96"/>
        <end position="109"/>
    </location>
</feature>
<dbReference type="AlphaFoldDB" id="A0AAD3R6H5"/>
<comment type="caution">
    <text evidence="2">The sequence shown here is derived from an EMBL/GenBank/DDBJ whole genome shotgun (WGS) entry which is preliminary data.</text>
</comment>
<name>A0AAD3R6H5_LATJO</name>
<feature type="compositionally biased region" description="Pro residues" evidence="1">
    <location>
        <begin position="50"/>
        <end position="59"/>
    </location>
</feature>
<reference evidence="2" key="1">
    <citation type="submission" date="2022-08" db="EMBL/GenBank/DDBJ databases">
        <title>Genome sequencing of akame (Lates japonicus).</title>
        <authorList>
            <person name="Hashiguchi Y."/>
            <person name="Takahashi H."/>
        </authorList>
    </citation>
    <scope>NUCLEOTIDE SEQUENCE</scope>
    <source>
        <strain evidence="2">Kochi</strain>
    </source>
</reference>
<feature type="compositionally biased region" description="Low complexity" evidence="1">
    <location>
        <begin position="65"/>
        <end position="80"/>
    </location>
</feature>
<accession>A0AAD3R6H5</accession>
<sequence>MRLIYPSNQMLVNSGWAHRGRRQRRWAAAWWFCAKDTDGVVSWHFSCPLSRPPAGPRQPDPYRALSGGLQGQSTSSVSSEIKSEDEGDENLLQDSKPLDPKKEDATARS</sequence>
<organism evidence="2 3">
    <name type="scientific">Lates japonicus</name>
    <name type="common">Japanese lates</name>
    <dbReference type="NCBI Taxonomy" id="270547"/>
    <lineage>
        <taxon>Eukaryota</taxon>
        <taxon>Metazoa</taxon>
        <taxon>Chordata</taxon>
        <taxon>Craniata</taxon>
        <taxon>Vertebrata</taxon>
        <taxon>Euteleostomi</taxon>
        <taxon>Actinopterygii</taxon>
        <taxon>Neopterygii</taxon>
        <taxon>Teleostei</taxon>
        <taxon>Neoteleostei</taxon>
        <taxon>Acanthomorphata</taxon>
        <taxon>Carangaria</taxon>
        <taxon>Carangaria incertae sedis</taxon>
        <taxon>Centropomidae</taxon>
        <taxon>Lates</taxon>
    </lineage>
</organism>
<dbReference type="EMBL" id="BRZM01000027">
    <property type="protein sequence ID" value="GLD56745.1"/>
    <property type="molecule type" value="Genomic_DNA"/>
</dbReference>
<gene>
    <name evidence="2" type="ORF">AKAME5_000905100</name>
</gene>
<evidence type="ECO:0000313" key="2">
    <source>
        <dbReference type="EMBL" id="GLD56745.1"/>
    </source>
</evidence>
<feature type="region of interest" description="Disordered" evidence="1">
    <location>
        <begin position="50"/>
        <end position="109"/>
    </location>
</feature>